<dbReference type="EMBL" id="JAMKBJ010000004">
    <property type="protein sequence ID" value="MCZ8536710.1"/>
    <property type="molecule type" value="Genomic_DNA"/>
</dbReference>
<dbReference type="RefSeq" id="WP_269925810.1">
    <property type="nucleotide sequence ID" value="NZ_JAMKBJ010000004.1"/>
</dbReference>
<evidence type="ECO:0000313" key="1">
    <source>
        <dbReference type="EMBL" id="MCZ8536710.1"/>
    </source>
</evidence>
<protein>
    <submittedName>
        <fullName evidence="1">Uncharacterized protein</fullName>
    </submittedName>
</protein>
<gene>
    <name evidence="1" type="ORF">M9R32_05915</name>
</gene>
<accession>A0A9X3LFY2</accession>
<organism evidence="1 2">
    <name type="scientific">Paenisporosarcina quisquiliarum</name>
    <dbReference type="NCBI Taxonomy" id="365346"/>
    <lineage>
        <taxon>Bacteria</taxon>
        <taxon>Bacillati</taxon>
        <taxon>Bacillota</taxon>
        <taxon>Bacilli</taxon>
        <taxon>Bacillales</taxon>
        <taxon>Caryophanaceae</taxon>
        <taxon>Paenisporosarcina</taxon>
    </lineage>
</organism>
<sequence>MIMVKKARDTENYLHHIYIHMNEADQFVIFSGLTMQQFVQNAGPLQHLLLLKHEYEDSSFNIHTQLEFVPDEEVLSFTKEYMDKPTDLRWIDFADERRLNMLTPQEQAELLYIGHKKEPIRSPFYYQLQNRFVYLSNEEESMTKIYFRELNDSIHLVVNILNQVVRDKERGAPFWRRKQKEGYPELTLEQCIAHKPLMKEGVLLSLFKLEKSKATYDLEIRSLPESVFPDEIWDELTAVMKHNPDETIRF</sequence>
<reference evidence="1" key="1">
    <citation type="submission" date="2022-05" db="EMBL/GenBank/DDBJ databases">
        <authorList>
            <person name="Colautti A."/>
            <person name="Iacumin L."/>
        </authorList>
    </citation>
    <scope>NUCLEOTIDE SEQUENCE</scope>
    <source>
        <strain evidence="1">SK 55</strain>
    </source>
</reference>
<comment type="caution">
    <text evidence="1">The sequence shown here is derived from an EMBL/GenBank/DDBJ whole genome shotgun (WGS) entry which is preliminary data.</text>
</comment>
<evidence type="ECO:0000313" key="2">
    <source>
        <dbReference type="Proteomes" id="UP001152173"/>
    </source>
</evidence>
<dbReference type="AlphaFoldDB" id="A0A9X3LFY2"/>
<keyword evidence="2" id="KW-1185">Reference proteome</keyword>
<name>A0A9X3LFY2_9BACL</name>
<proteinExistence type="predicted"/>
<dbReference type="Proteomes" id="UP001152173">
    <property type="component" value="Unassembled WGS sequence"/>
</dbReference>